<keyword evidence="2" id="KW-1133">Transmembrane helix</keyword>
<dbReference type="OrthoDB" id="3620552at2"/>
<dbReference type="InterPro" id="IPR026467">
    <property type="entry name" value="Ser/Gly_Cys_C_dom"/>
</dbReference>
<comment type="caution">
    <text evidence="3">The sequence shown here is derived from an EMBL/GenBank/DDBJ whole genome shotgun (WGS) entry which is preliminary data.</text>
</comment>
<reference evidence="3 4" key="1">
    <citation type="submission" date="2019-07" db="EMBL/GenBank/DDBJ databases">
        <title>Lentzea xizangensis sp. nov., isolated from Qinghai-Tibetan Plateau Soils.</title>
        <authorList>
            <person name="Huang J."/>
        </authorList>
    </citation>
    <scope>NUCLEOTIDE SEQUENCE [LARGE SCALE GENOMIC DNA]</scope>
    <source>
        <strain evidence="3 4">FXJ1.1311</strain>
    </source>
</reference>
<evidence type="ECO:0000256" key="1">
    <source>
        <dbReference type="SAM" id="MobiDB-lite"/>
    </source>
</evidence>
<dbReference type="Proteomes" id="UP000316639">
    <property type="component" value="Unassembled WGS sequence"/>
</dbReference>
<keyword evidence="2" id="KW-0812">Transmembrane</keyword>
<gene>
    <name evidence="3" type="ORF">FKR81_29535</name>
</gene>
<accession>A0A563ELU7</accession>
<name>A0A563ELU7_9PSEU</name>
<feature type="transmembrane region" description="Helical" evidence="2">
    <location>
        <begin position="131"/>
        <end position="149"/>
    </location>
</feature>
<evidence type="ECO:0000313" key="3">
    <source>
        <dbReference type="EMBL" id="TWP48125.1"/>
    </source>
</evidence>
<dbReference type="RefSeq" id="WP_146356756.1">
    <property type="nucleotide sequence ID" value="NZ_VOBR01000022.1"/>
</dbReference>
<keyword evidence="4" id="KW-1185">Reference proteome</keyword>
<feature type="transmembrane region" description="Helical" evidence="2">
    <location>
        <begin position="108"/>
        <end position="125"/>
    </location>
</feature>
<proteinExistence type="predicted"/>
<keyword evidence="2" id="KW-0472">Membrane</keyword>
<dbReference type="AlphaFoldDB" id="A0A563ELU7"/>
<organism evidence="3 4">
    <name type="scientific">Lentzea tibetensis</name>
    <dbReference type="NCBI Taxonomy" id="2591470"/>
    <lineage>
        <taxon>Bacteria</taxon>
        <taxon>Bacillati</taxon>
        <taxon>Actinomycetota</taxon>
        <taxon>Actinomycetes</taxon>
        <taxon>Pseudonocardiales</taxon>
        <taxon>Pseudonocardiaceae</taxon>
        <taxon>Lentzea</taxon>
    </lineage>
</organism>
<dbReference type="EMBL" id="VOBR01000022">
    <property type="protein sequence ID" value="TWP48125.1"/>
    <property type="molecule type" value="Genomic_DNA"/>
</dbReference>
<protein>
    <submittedName>
        <fullName evidence="3">TIGR04222 domain-containing membrane protein</fullName>
    </submittedName>
</protein>
<sequence length="276" mass="28445">MTTSTQASTVTPEELGFLVSGPGRASEVALARLLDAGLIRISRQGLVSAVETPGNGATPLEAQMLASLRISPQNLDVITKTTAYSPATESLRQHLLARRLIGKPRKGALYPWAWIIAILTFVIGLGADNFLPYLLVAVAVAVLGVVFLRRKGHLTGAGKRVVKRAAALDRVTAVAVYGLRGKIFNQPVYAMFGLTASVVGMLPVRRIKKRVREDTGVGSCGTSCGSSCSSCSSASSCSSSSSSCSSSSCSSSSSSSCSSSSCSSSSSSCSSSSSSD</sequence>
<dbReference type="NCBIfam" id="TIGR04222">
    <property type="entry name" value="near_uncomplex"/>
    <property type="match status" value="1"/>
</dbReference>
<evidence type="ECO:0000313" key="4">
    <source>
        <dbReference type="Proteomes" id="UP000316639"/>
    </source>
</evidence>
<feature type="compositionally biased region" description="Low complexity" evidence="1">
    <location>
        <begin position="223"/>
        <end position="276"/>
    </location>
</feature>
<feature type="region of interest" description="Disordered" evidence="1">
    <location>
        <begin position="215"/>
        <end position="276"/>
    </location>
</feature>
<evidence type="ECO:0000256" key="2">
    <source>
        <dbReference type="SAM" id="Phobius"/>
    </source>
</evidence>